<dbReference type="Pfam" id="PF03837">
    <property type="entry name" value="RecT"/>
    <property type="match status" value="1"/>
</dbReference>
<gene>
    <name evidence="1" type="ORF">C9I89_09535</name>
</gene>
<accession>A0A2T3MZP2</accession>
<comment type="caution">
    <text evidence="1">The sequence shown here is derived from an EMBL/GenBank/DDBJ whole genome shotgun (WGS) entry which is preliminary data.</text>
</comment>
<dbReference type="InterPro" id="IPR018330">
    <property type="entry name" value="RecT_fam"/>
</dbReference>
<sequence length="143" mass="15879">MTNQSTAISNFESQFPAVAQRGIDEATWHALQDSVYPGAKSDSILMAIDYCKARGLDILLKPVHLVGMSVKNAQTNKNDWRDVVMPGIGLYRIQADRSGTYAGSDEPEFGPTIQDQLPNETAIAKRQFKTKLPKVCFRKDGYL</sequence>
<dbReference type="GO" id="GO:0006259">
    <property type="term" value="P:DNA metabolic process"/>
    <property type="evidence" value="ECO:0007669"/>
    <property type="project" value="InterPro"/>
</dbReference>
<keyword evidence="2" id="KW-1185">Reference proteome</keyword>
<organism evidence="1 2">
    <name type="scientific">Photobacterium lipolyticum</name>
    <dbReference type="NCBI Taxonomy" id="266810"/>
    <lineage>
        <taxon>Bacteria</taxon>
        <taxon>Pseudomonadati</taxon>
        <taxon>Pseudomonadota</taxon>
        <taxon>Gammaproteobacteria</taxon>
        <taxon>Vibrionales</taxon>
        <taxon>Vibrionaceae</taxon>
        <taxon>Photobacterium</taxon>
    </lineage>
</organism>
<reference evidence="1 2" key="1">
    <citation type="submission" date="2018-03" db="EMBL/GenBank/DDBJ databases">
        <title>Whole genome sequencing of Histamine producing bacteria.</title>
        <authorList>
            <person name="Butler K."/>
        </authorList>
    </citation>
    <scope>NUCLEOTIDE SEQUENCE [LARGE SCALE GENOMIC DNA]</scope>
    <source>
        <strain evidence="1 2">DSM 16190</strain>
    </source>
</reference>
<evidence type="ECO:0000313" key="1">
    <source>
        <dbReference type="EMBL" id="PSW05478.1"/>
    </source>
</evidence>
<proteinExistence type="predicted"/>
<dbReference type="EMBL" id="PYMC01000005">
    <property type="protein sequence ID" value="PSW05478.1"/>
    <property type="molecule type" value="Genomic_DNA"/>
</dbReference>
<dbReference type="OrthoDB" id="8909920at2"/>
<evidence type="ECO:0008006" key="3">
    <source>
        <dbReference type="Google" id="ProtNLM"/>
    </source>
</evidence>
<evidence type="ECO:0000313" key="2">
    <source>
        <dbReference type="Proteomes" id="UP000240904"/>
    </source>
</evidence>
<protein>
    <recommendedName>
        <fullName evidence="3">Phage recombination protein Bet</fullName>
    </recommendedName>
</protein>
<dbReference type="AlphaFoldDB" id="A0A2T3MZP2"/>
<name>A0A2T3MZP2_9GAMM</name>
<dbReference type="RefSeq" id="WP_107283119.1">
    <property type="nucleotide sequence ID" value="NZ_PYMC01000005.1"/>
</dbReference>
<dbReference type="Proteomes" id="UP000240904">
    <property type="component" value="Unassembled WGS sequence"/>
</dbReference>
<dbReference type="GO" id="GO:0003677">
    <property type="term" value="F:DNA binding"/>
    <property type="evidence" value="ECO:0007669"/>
    <property type="project" value="InterPro"/>
</dbReference>